<evidence type="ECO:0000256" key="1">
    <source>
        <dbReference type="PROSITE-ProRule" id="PRU00206"/>
    </source>
</evidence>
<dbReference type="Gene3D" id="2.10.50.10">
    <property type="entry name" value="Tumor Necrosis Factor Receptor, subunit A, domain 2"/>
    <property type="match status" value="6"/>
</dbReference>
<comment type="caution">
    <text evidence="3">The sequence shown here is derived from an EMBL/GenBank/DDBJ whole genome shotgun (WGS) entry which is preliminary data.</text>
</comment>
<accession>A0ABQ7JG79</accession>
<keyword evidence="4" id="KW-1185">Reference proteome</keyword>
<reference evidence="3 4" key="1">
    <citation type="journal article" date="2020" name="bioRxiv">
        <title>Metabolic contributions of an alphaproteobacterial endosymbiont in the apicomplexan Cardiosporidium cionae.</title>
        <authorList>
            <person name="Hunter E.S."/>
            <person name="Paight C.J."/>
            <person name="Lane C.E."/>
        </authorList>
    </citation>
    <scope>NUCLEOTIDE SEQUENCE [LARGE SCALE GENOMIC DNA]</scope>
    <source>
        <strain evidence="3">ESH_2018</strain>
    </source>
</reference>
<dbReference type="SMART" id="SM01411">
    <property type="entry name" value="Ephrin_rec_like"/>
    <property type="match status" value="18"/>
</dbReference>
<dbReference type="InterPro" id="IPR009030">
    <property type="entry name" value="Growth_fac_rcpt_cys_sf"/>
</dbReference>
<feature type="domain" description="TNFR-Cys" evidence="2">
    <location>
        <begin position="168"/>
        <end position="212"/>
    </location>
</feature>
<dbReference type="PANTHER" id="PTHR46104:SF1">
    <property type="entry name" value="GENE 9195-RELATED"/>
    <property type="match status" value="1"/>
</dbReference>
<evidence type="ECO:0000259" key="2">
    <source>
        <dbReference type="PROSITE" id="PS50050"/>
    </source>
</evidence>
<dbReference type="SUPFAM" id="SSF57184">
    <property type="entry name" value="Growth factor receptor domain"/>
    <property type="match status" value="8"/>
</dbReference>
<comment type="caution">
    <text evidence="1">Lacks conserved residue(s) required for the propagation of feature annotation.</text>
</comment>
<dbReference type="PROSITE" id="PS50050">
    <property type="entry name" value="TNFR_NGFR_2"/>
    <property type="match status" value="1"/>
</dbReference>
<dbReference type="InterPro" id="IPR001368">
    <property type="entry name" value="TNFR/NGFR_Cys_rich_reg"/>
</dbReference>
<dbReference type="EMBL" id="JADAQX010000005">
    <property type="protein sequence ID" value="KAF8823037.1"/>
    <property type="molecule type" value="Genomic_DNA"/>
</dbReference>
<organism evidence="3 4">
    <name type="scientific">Cardiosporidium cionae</name>
    <dbReference type="NCBI Taxonomy" id="476202"/>
    <lineage>
        <taxon>Eukaryota</taxon>
        <taxon>Sar</taxon>
        <taxon>Alveolata</taxon>
        <taxon>Apicomplexa</taxon>
        <taxon>Aconoidasida</taxon>
        <taxon>Nephromycida</taxon>
        <taxon>Cardiosporidium</taxon>
    </lineage>
</organism>
<feature type="non-terminal residue" evidence="3">
    <location>
        <position position="1346"/>
    </location>
</feature>
<evidence type="ECO:0000313" key="4">
    <source>
        <dbReference type="Proteomes" id="UP000823046"/>
    </source>
</evidence>
<gene>
    <name evidence="3" type="ORF">IE077_001106</name>
</gene>
<dbReference type="Proteomes" id="UP000823046">
    <property type="component" value="Unassembled WGS sequence"/>
</dbReference>
<name>A0ABQ7JG79_9APIC</name>
<dbReference type="PANTHER" id="PTHR46104">
    <property type="entry name" value="GENE 9195-RELATED-RELATED"/>
    <property type="match status" value="1"/>
</dbReference>
<proteinExistence type="predicted"/>
<feature type="repeat" description="TNFR-Cys" evidence="1">
    <location>
        <begin position="168"/>
        <end position="212"/>
    </location>
</feature>
<sequence>MPPLLCPVGSVCENGGAAIPCNAGTYSSTTGLWSQQQCLLCPAGYYCPSGNNPPIPCPVGFYNSHFGMASAEGCLLCPPAFICDEEGEFEPHKWCREGYYCPRGTHTPFPCPAGSIGDSPFLVSPSQCLPCFAGMACTEGTAFSFAPPLACEMGYYCPEGTRFPTEFPCPPGTYGESTSLTSVTECTPCSKGYFCLGGSARPSLCNSTTDVCGSALLSTQGVSCPEGFVFDIEREHCMPCPRGKYCNRNFTSAQMCERGTFGTMIGLSVANDSYNSPLGCQQCPAGTHCLDASAEPTLCLRGFYSSEGDGNCHTCLAGYFCPEIGTTIEAMKFLFVCPPGYACAEGLDRHPRFKASAICPAHHYCPLGSSSPIPCPSGFSRRETGGKESFHCLPALPGIVSEISGRNCSMGHFCPEGTPEDKPVACPPGMHRTIEGGRWLADCLLCSAGHFCPGESVEESCPAGNYCGEGFSFPMLCPIGTYNPFTERIQLEDCLTCPAGFVCSIVGATKITDGCLAGFYCSGGATQHTPRDGITGNICPRGHYCPSNSSFPLRCPRGMYANTEGQSLCTVCPPFTICPFEGMETFSSCPVGGICNRGAIEAMDILVSPGYFANSNALQPIPCSPGTFTRNFGQIGCLPCPSGFYCNIPAMSRPLLCPYGAYCPNEGNSNFFICPTGTFNPYEGAQSLEECLPCPAGKFCQNKGLRFPSGECLKGFICRNGSVSAAPTISTASGGPCPAGHYCEEGTLSPSPCSKGMFLPYERATSNASCIPCLPGKYRKFDLYCASHGLALPTGDCMAGYYCDSESALPSPFKGRCPLGSFCEEGAITALPCPPGTFNNETGSHQCYTCPAGYICPEGSFEGNFSNIRQCPAGAICPSGTFSELTYRCPPGTYNPFQGKSQLKDCLPCLPGMYCLTYGLSSPTDNCSEGYACTGGATTSAPISMGCTYEFPILGMASLLCSTITSNYTNKNEAEIACNDIEACTGIVSFNSNTLWMPRCGPWEGGVAISDTFWFPRLCGGGRRCPKGTFCPSGSVEATVCTVGNYCENSGSGNISGVCAEGFYCPKGSLFPTSEPCPAGFYCLKGSRKPLPCPPGTFLSIKGGNRLEMCESCPRGQYCSNAGLAFPSGLCLAGYACPLGSQEGSPSAFICKKGTYCPKGTVEMLICEGGSYQDIPGQGRCKACPAGFYCPRGAIKQTRCPRGYFCPPSTPYKLAFPCPPGTFNPEEGGKSEATACQLCVESFYCPFPGLSYPMDCPSGYYCPIATKFPIPCDLGSYCPANSAHMLSCPLNYYCQEKLLSAPTRKCYNGHLCISNNVFSAPQKTSNVLINKNIRGERCPRGLVCII</sequence>
<protein>
    <submittedName>
        <fullName evidence="3">PAN domain-containing protein</fullName>
    </submittedName>
</protein>
<evidence type="ECO:0000313" key="3">
    <source>
        <dbReference type="EMBL" id="KAF8823037.1"/>
    </source>
</evidence>